<accession>A0A813X854</accession>
<keyword evidence="4" id="KW-1185">Reference proteome</keyword>
<dbReference type="Proteomes" id="UP000663852">
    <property type="component" value="Unassembled WGS sequence"/>
</dbReference>
<dbReference type="AlphaFoldDB" id="A0A813X854"/>
<evidence type="ECO:0000313" key="4">
    <source>
        <dbReference type="Proteomes" id="UP000663828"/>
    </source>
</evidence>
<evidence type="ECO:0000313" key="2">
    <source>
        <dbReference type="EMBL" id="CAF0813203.1"/>
    </source>
</evidence>
<reference evidence="3" key="1">
    <citation type="submission" date="2021-02" db="EMBL/GenBank/DDBJ databases">
        <authorList>
            <person name="Nowell W R."/>
        </authorList>
    </citation>
    <scope>NUCLEOTIDE SEQUENCE</scope>
</reference>
<keyword evidence="1" id="KW-0472">Membrane</keyword>
<dbReference type="OrthoDB" id="10050506at2759"/>
<evidence type="ECO:0008006" key="5">
    <source>
        <dbReference type="Google" id="ProtNLM"/>
    </source>
</evidence>
<gene>
    <name evidence="2" type="ORF">EDS130_LOCUS5460</name>
    <name evidence="3" type="ORF">XAT740_LOCUS6252</name>
</gene>
<protein>
    <recommendedName>
        <fullName evidence="5">Transmembrane protein</fullName>
    </recommendedName>
</protein>
<name>A0A813X854_ADIRI</name>
<dbReference type="EMBL" id="CAJNOJ010000015">
    <property type="protein sequence ID" value="CAF0813203.1"/>
    <property type="molecule type" value="Genomic_DNA"/>
</dbReference>
<keyword evidence="1" id="KW-1133">Transmembrane helix</keyword>
<proteinExistence type="predicted"/>
<keyword evidence="1" id="KW-0812">Transmembrane</keyword>
<evidence type="ECO:0000313" key="3">
    <source>
        <dbReference type="EMBL" id="CAF0866235.1"/>
    </source>
</evidence>
<dbReference type="EMBL" id="CAJNOR010000282">
    <property type="protein sequence ID" value="CAF0866235.1"/>
    <property type="molecule type" value="Genomic_DNA"/>
</dbReference>
<evidence type="ECO:0000256" key="1">
    <source>
        <dbReference type="SAM" id="Phobius"/>
    </source>
</evidence>
<feature type="transmembrane region" description="Helical" evidence="1">
    <location>
        <begin position="113"/>
        <end position="134"/>
    </location>
</feature>
<feature type="transmembrane region" description="Helical" evidence="1">
    <location>
        <begin position="12"/>
        <end position="30"/>
    </location>
</feature>
<organism evidence="3 4">
    <name type="scientific">Adineta ricciae</name>
    <name type="common">Rotifer</name>
    <dbReference type="NCBI Taxonomy" id="249248"/>
    <lineage>
        <taxon>Eukaryota</taxon>
        <taxon>Metazoa</taxon>
        <taxon>Spiralia</taxon>
        <taxon>Gnathifera</taxon>
        <taxon>Rotifera</taxon>
        <taxon>Eurotatoria</taxon>
        <taxon>Bdelloidea</taxon>
        <taxon>Adinetida</taxon>
        <taxon>Adinetidae</taxon>
        <taxon>Adineta</taxon>
    </lineage>
</organism>
<sequence length="213" mass="24206">MHLLHQQQNSFFFFFFFGLLFVFTVITATAPTKGNLQNIRCNLLHQNCTFAPHNISSNLSTASATYFQNNSSRTTPRTRTSSRPFLSTTRQRYTTKSDSLSDFDAFSDNLKRAALILAGIALGLGFLRVCLMLCKSRSPNHTFSSRHSATVRPDIATIEHHQFKSDLPPEYAEAIANSERSNDGKLPSYDELPHEQRQEQYVYNNDEFVSAHM</sequence>
<comment type="caution">
    <text evidence="3">The sequence shown here is derived from an EMBL/GenBank/DDBJ whole genome shotgun (WGS) entry which is preliminary data.</text>
</comment>
<dbReference type="Proteomes" id="UP000663828">
    <property type="component" value="Unassembled WGS sequence"/>
</dbReference>